<feature type="domain" description="ATP-cone" evidence="4">
    <location>
        <begin position="9"/>
        <end position="104"/>
    </location>
</feature>
<dbReference type="Proteomes" id="UP000031847">
    <property type="component" value="Unassembled WGS sequence"/>
</dbReference>
<sequence length="106" mass="12327">MMQAKLVNKVVIKRNGHVVDWDSFRIQTAVFKAAINGKYKDKLLHANMIANNVTKVVEKVIAELSFEKIEIETIQNQVIKQLNDFDKDVARDFLAYKTKQNIEQRH</sequence>
<proteinExistence type="predicted"/>
<evidence type="ECO:0000259" key="4">
    <source>
        <dbReference type="PROSITE" id="PS51161"/>
    </source>
</evidence>
<dbReference type="InterPro" id="IPR005144">
    <property type="entry name" value="ATP-cone_dom"/>
</dbReference>
<evidence type="ECO:0000313" key="6">
    <source>
        <dbReference type="Proteomes" id="UP000031847"/>
    </source>
</evidence>
<protein>
    <submittedName>
        <fullName evidence="5">Oxygen-sensitive ribonucleoside-triphosphate reductase</fullName>
    </submittedName>
</protein>
<organism evidence="5 6">
    <name type="scientific">Lactococcus lactis subsp. lactis</name>
    <name type="common">Streptococcus lactis</name>
    <dbReference type="NCBI Taxonomy" id="1360"/>
    <lineage>
        <taxon>Bacteria</taxon>
        <taxon>Bacillati</taxon>
        <taxon>Bacillota</taxon>
        <taxon>Bacilli</taxon>
        <taxon>Lactobacillales</taxon>
        <taxon>Streptococcaceae</taxon>
        <taxon>Lactococcus</taxon>
    </lineage>
</organism>
<gene>
    <name evidence="5" type="ORF">JCM5805K_0455</name>
</gene>
<name>A0A0B8QWQ1_LACLL</name>
<dbReference type="Pfam" id="PF03477">
    <property type="entry name" value="ATP-cone"/>
    <property type="match status" value="1"/>
</dbReference>
<dbReference type="PROSITE" id="PS51161">
    <property type="entry name" value="ATP_CONE"/>
    <property type="match status" value="1"/>
</dbReference>
<evidence type="ECO:0000256" key="1">
    <source>
        <dbReference type="ARBA" id="ARBA00022741"/>
    </source>
</evidence>
<evidence type="ECO:0000256" key="3">
    <source>
        <dbReference type="PROSITE-ProRule" id="PRU00492"/>
    </source>
</evidence>
<keyword evidence="2 3" id="KW-0067">ATP-binding</keyword>
<accession>A0A0B8QWQ1</accession>
<evidence type="ECO:0000256" key="2">
    <source>
        <dbReference type="ARBA" id="ARBA00022840"/>
    </source>
</evidence>
<dbReference type="GO" id="GO:0005524">
    <property type="term" value="F:ATP binding"/>
    <property type="evidence" value="ECO:0007669"/>
    <property type="project" value="UniProtKB-UniRule"/>
</dbReference>
<dbReference type="EMBL" id="BBSI01000012">
    <property type="protein sequence ID" value="GAM79348.1"/>
    <property type="molecule type" value="Genomic_DNA"/>
</dbReference>
<comment type="caution">
    <text evidence="5">The sequence shown here is derived from an EMBL/GenBank/DDBJ whole genome shotgun (WGS) entry which is preliminary data.</text>
</comment>
<reference evidence="5 6" key="1">
    <citation type="submission" date="2015-01" db="EMBL/GenBank/DDBJ databases">
        <title>Lactococcus lactis subsp.lactis JCM 5805 whole genome shotgun sequence.</title>
        <authorList>
            <person name="Fujii T."/>
            <person name="Tomita Y."/>
            <person name="Ikushima S."/>
            <person name="Fujiwara D."/>
        </authorList>
    </citation>
    <scope>NUCLEOTIDE SEQUENCE [LARGE SCALE GENOMIC DNA]</scope>
    <source>
        <strain evidence="5 6">JCM 5805</strain>
    </source>
</reference>
<evidence type="ECO:0000313" key="5">
    <source>
        <dbReference type="EMBL" id="GAM79348.1"/>
    </source>
</evidence>
<keyword evidence="1 3" id="KW-0547">Nucleotide-binding</keyword>
<dbReference type="AlphaFoldDB" id="A0A0B8QWQ1"/>